<dbReference type="AlphaFoldDB" id="A0A3S1BGC8"/>
<dbReference type="GO" id="GO:0005634">
    <property type="term" value="C:nucleus"/>
    <property type="evidence" value="ECO:0007669"/>
    <property type="project" value="TreeGrafter"/>
</dbReference>
<evidence type="ECO:0000313" key="1">
    <source>
        <dbReference type="EMBL" id="RUS83322.1"/>
    </source>
</evidence>
<dbReference type="Proteomes" id="UP000271974">
    <property type="component" value="Unassembled WGS sequence"/>
</dbReference>
<dbReference type="PANTHER" id="PTHR46472:SF1">
    <property type="entry name" value="NUCLEOREDOXIN"/>
    <property type="match status" value="1"/>
</dbReference>
<comment type="caution">
    <text evidence="1">The sequence shown here is derived from an EMBL/GenBank/DDBJ whole genome shotgun (WGS) entry which is preliminary data.</text>
</comment>
<keyword evidence="2" id="KW-1185">Reference proteome</keyword>
<organism evidence="1 2">
    <name type="scientific">Elysia chlorotica</name>
    <name type="common">Eastern emerald elysia</name>
    <name type="synonym">Sea slug</name>
    <dbReference type="NCBI Taxonomy" id="188477"/>
    <lineage>
        <taxon>Eukaryota</taxon>
        <taxon>Metazoa</taxon>
        <taxon>Spiralia</taxon>
        <taxon>Lophotrochozoa</taxon>
        <taxon>Mollusca</taxon>
        <taxon>Gastropoda</taxon>
        <taxon>Heterobranchia</taxon>
        <taxon>Euthyneura</taxon>
        <taxon>Panpulmonata</taxon>
        <taxon>Sacoglossa</taxon>
        <taxon>Placobranchoidea</taxon>
        <taxon>Plakobranchidae</taxon>
        <taxon>Elysia</taxon>
    </lineage>
</organism>
<accession>A0A3S1BGC8</accession>
<name>A0A3S1BGC8_ELYCH</name>
<proteinExistence type="predicted"/>
<dbReference type="GO" id="GO:0030178">
    <property type="term" value="P:negative regulation of Wnt signaling pathway"/>
    <property type="evidence" value="ECO:0007669"/>
    <property type="project" value="TreeGrafter"/>
</dbReference>
<dbReference type="OrthoDB" id="189920at2759"/>
<evidence type="ECO:0000313" key="2">
    <source>
        <dbReference type="Proteomes" id="UP000271974"/>
    </source>
</evidence>
<protein>
    <submittedName>
        <fullName evidence="1">Uncharacterized protein</fullName>
    </submittedName>
</protein>
<dbReference type="EMBL" id="RQTK01000249">
    <property type="protein sequence ID" value="RUS83322.1"/>
    <property type="molecule type" value="Genomic_DNA"/>
</dbReference>
<reference evidence="1 2" key="1">
    <citation type="submission" date="2019-01" db="EMBL/GenBank/DDBJ databases">
        <title>A draft genome assembly of the solar-powered sea slug Elysia chlorotica.</title>
        <authorList>
            <person name="Cai H."/>
            <person name="Li Q."/>
            <person name="Fang X."/>
            <person name="Li J."/>
            <person name="Curtis N.E."/>
            <person name="Altenburger A."/>
            <person name="Shibata T."/>
            <person name="Feng M."/>
            <person name="Maeda T."/>
            <person name="Schwartz J.A."/>
            <person name="Shigenobu S."/>
            <person name="Lundholm N."/>
            <person name="Nishiyama T."/>
            <person name="Yang H."/>
            <person name="Hasebe M."/>
            <person name="Li S."/>
            <person name="Pierce S.K."/>
            <person name="Wang J."/>
        </authorList>
    </citation>
    <scope>NUCLEOTIDE SEQUENCE [LARGE SCALE GENOMIC DNA]</scope>
    <source>
        <strain evidence="1">EC2010</strain>
        <tissue evidence="1">Whole organism of an adult</tissue>
    </source>
</reference>
<dbReference type="STRING" id="188477.A0A3S1BGC8"/>
<dbReference type="GO" id="GO:0031397">
    <property type="term" value="P:negative regulation of protein ubiquitination"/>
    <property type="evidence" value="ECO:0007669"/>
    <property type="project" value="TreeGrafter"/>
</dbReference>
<dbReference type="PANTHER" id="PTHR46472">
    <property type="entry name" value="NUCLEOREDOXIN"/>
    <property type="match status" value="1"/>
</dbReference>
<gene>
    <name evidence="1" type="ORF">EGW08_008944</name>
</gene>
<dbReference type="Gene3D" id="3.40.30.10">
    <property type="entry name" value="Glutaredoxin"/>
    <property type="match status" value="1"/>
</dbReference>
<dbReference type="GO" id="GO:0004791">
    <property type="term" value="F:thioredoxin-disulfide reductase (NADPH) activity"/>
    <property type="evidence" value="ECO:0007669"/>
    <property type="project" value="TreeGrafter"/>
</dbReference>
<sequence length="135" mass="14578">MASVVINERSCVILFTDGSDSGLEQGRSVLSPAATKESEKGDVRDLLFFVAGEDELSENVRDFADLDDTCPMLIILDSPEQNVYVCPEAKLSPQVASKFVESFLQGELTPTPIPPMIADVNLAECPTESQVEAVV</sequence>